<dbReference type="InterPro" id="IPR025334">
    <property type="entry name" value="DUF4240"/>
</dbReference>
<proteinExistence type="predicted"/>
<feature type="domain" description="DUF4240" evidence="1">
    <location>
        <begin position="190"/>
        <end position="310"/>
    </location>
</feature>
<dbReference type="Pfam" id="PF14024">
    <property type="entry name" value="DUF4240"/>
    <property type="match status" value="1"/>
</dbReference>
<evidence type="ECO:0000259" key="1">
    <source>
        <dbReference type="Pfam" id="PF14024"/>
    </source>
</evidence>
<sequence length="351" mass="42077">MSYGKFQKEAGVYTNWRNKNNLPYLNYEKVEEIIRDKWITDKRYKELIAFILENWDSGNCDNFSRPFSKHLIDNKELNFYKRLWKGIIRNRLDKFWNQYDYLRQELPDFTLEKIKLVNINGFNQFSSEESIERCFAWKRLYIIEGINEFIKGLEILKDSEEIAKQISLLAIVSNLEKPKPKPTTDKRKIDETIFWQIIDENRKISTDQFNFLDNLKSTLETFHPKELRKFDKLLITKANELNTWEHWALAYIVRSGCGDDEFDYFRVWAVSKGQTSFEAIKELNENQLLQIFDEDPQLEELNYLAEQVYETKTSDLMPPIRVKTSKLTGKRWDEDNLPQTFPTLCKLFNFE</sequence>
<gene>
    <name evidence="2" type="ORF">ACFFLS_08920</name>
</gene>
<reference evidence="2 3" key="1">
    <citation type="submission" date="2024-09" db="EMBL/GenBank/DDBJ databases">
        <authorList>
            <person name="Sun Q."/>
            <person name="Mori K."/>
        </authorList>
    </citation>
    <scope>NUCLEOTIDE SEQUENCE [LARGE SCALE GENOMIC DNA]</scope>
    <source>
        <strain evidence="2 3">CGMCC 1.12926</strain>
    </source>
</reference>
<dbReference type="EMBL" id="JBHLYW010000007">
    <property type="protein sequence ID" value="MFC0077162.1"/>
    <property type="molecule type" value="Genomic_DNA"/>
</dbReference>
<name>A0ABV6BR99_9FLAO</name>
<dbReference type="Proteomes" id="UP001589734">
    <property type="component" value="Unassembled WGS sequence"/>
</dbReference>
<keyword evidence="3" id="KW-1185">Reference proteome</keyword>
<accession>A0ABV6BR99</accession>
<comment type="caution">
    <text evidence="2">The sequence shown here is derived from an EMBL/GenBank/DDBJ whole genome shotgun (WGS) entry which is preliminary data.</text>
</comment>
<evidence type="ECO:0000313" key="2">
    <source>
        <dbReference type="EMBL" id="MFC0077162.1"/>
    </source>
</evidence>
<evidence type="ECO:0000313" key="3">
    <source>
        <dbReference type="Proteomes" id="UP001589734"/>
    </source>
</evidence>
<dbReference type="RefSeq" id="WP_379686233.1">
    <property type="nucleotide sequence ID" value="NZ_JBHLYW010000007.1"/>
</dbReference>
<protein>
    <submittedName>
        <fullName evidence="2">DUF4240 domain-containing protein</fullName>
    </submittedName>
</protein>
<organism evidence="2 3">
    <name type="scientific">Flavobacterium procerum</name>
    <dbReference type="NCBI Taxonomy" id="1455569"/>
    <lineage>
        <taxon>Bacteria</taxon>
        <taxon>Pseudomonadati</taxon>
        <taxon>Bacteroidota</taxon>
        <taxon>Flavobacteriia</taxon>
        <taxon>Flavobacteriales</taxon>
        <taxon>Flavobacteriaceae</taxon>
        <taxon>Flavobacterium</taxon>
    </lineage>
</organism>